<keyword evidence="2" id="KW-0695">RNA-directed DNA polymerase</keyword>
<dbReference type="Gene3D" id="3.60.10.10">
    <property type="entry name" value="Endonuclease/exonuclease/phosphatase"/>
    <property type="match status" value="1"/>
</dbReference>
<evidence type="ECO:0000259" key="1">
    <source>
        <dbReference type="PROSITE" id="PS50878"/>
    </source>
</evidence>
<dbReference type="PANTHER" id="PTHR36688">
    <property type="entry name" value="ENDO/EXONUCLEASE/PHOSPHATASE DOMAIN-CONTAINING PROTEIN"/>
    <property type="match status" value="1"/>
</dbReference>
<dbReference type="EMBL" id="GGMR01006491">
    <property type="protein sequence ID" value="MBY19110.1"/>
    <property type="molecule type" value="Transcribed_RNA"/>
</dbReference>
<dbReference type="Pfam" id="PF00078">
    <property type="entry name" value="RVT_1"/>
    <property type="match status" value="1"/>
</dbReference>
<dbReference type="GO" id="GO:0003964">
    <property type="term" value="F:RNA-directed DNA polymerase activity"/>
    <property type="evidence" value="ECO:0007669"/>
    <property type="project" value="UniProtKB-KW"/>
</dbReference>
<evidence type="ECO:0000313" key="2">
    <source>
        <dbReference type="EMBL" id="MBY19110.1"/>
    </source>
</evidence>
<dbReference type="InterPro" id="IPR005135">
    <property type="entry name" value="Endo/exonuclease/phosphatase"/>
</dbReference>
<dbReference type="Pfam" id="PF14529">
    <property type="entry name" value="Exo_endo_phos_2"/>
    <property type="match status" value="1"/>
</dbReference>
<dbReference type="SUPFAM" id="SSF56672">
    <property type="entry name" value="DNA/RNA polymerases"/>
    <property type="match status" value="1"/>
</dbReference>
<dbReference type="CDD" id="cd01650">
    <property type="entry name" value="RT_nLTR_like"/>
    <property type="match status" value="1"/>
</dbReference>
<organism evidence="2">
    <name type="scientific">Schizaphis graminum</name>
    <name type="common">Green bug aphid</name>
    <dbReference type="NCBI Taxonomy" id="13262"/>
    <lineage>
        <taxon>Eukaryota</taxon>
        <taxon>Metazoa</taxon>
        <taxon>Ecdysozoa</taxon>
        <taxon>Arthropoda</taxon>
        <taxon>Hexapoda</taxon>
        <taxon>Insecta</taxon>
        <taxon>Pterygota</taxon>
        <taxon>Neoptera</taxon>
        <taxon>Paraneoptera</taxon>
        <taxon>Hemiptera</taxon>
        <taxon>Sternorrhyncha</taxon>
        <taxon>Aphidomorpha</taxon>
        <taxon>Aphidoidea</taxon>
        <taxon>Aphididae</taxon>
        <taxon>Aphidini</taxon>
        <taxon>Schizaphis</taxon>
    </lineage>
</organism>
<dbReference type="InterPro" id="IPR036691">
    <property type="entry name" value="Endo/exonu/phosph_ase_sf"/>
</dbReference>
<sequence length="902" mass="103793">MTNRSPTNASLLILQFNANGLRNHINELQIILHSKRIDIAMITETHFTNNSYFFIPGYKLINTNHPDNTAHGGVAIFIKSSLEFQELPSFRLDYLQSCALTIKLNFTPFTIAAIYSPPKHKITTQKLTDYFNTIQQDNFIIGGDYNAKHQYWGCRTNNPRGLILYNFVKNNNFKVLAPPGPTYWPTSLRKNPDILDIFVTKIPNRIHTTTENLLDLNSDHSSILLTVNTYPPILPQPPKLFYSHTDKLLFHNLVQQEIKLNVKLKSTDDIDLAINDLTNCIQTAAWASTNPNELPKVTNLTPQNIRVIIAEKRRLRAQYQRTRLPSDKHKYNKLANKLKKVLTKHKLESLHNHLSNLSNKDGSLWKATKQALKYKSSNIPIKKDNGTYASKDSEKAELFKTHLHNTFQPHENIINYDNINTVNQFLDTPLPLSTPVKHFSPNDVKYIIQKYPNRKSPGYDLITAEVAKYLPKKAIIHLTHIFNAILRLSYFPTVWKFSSIILFPKPNKPPDLATSYRPISLLPFFAKILEKLILKRILPSINENKILPDHQFGFRQSHSTIHQAHRIVDAISFSLEKKLYCTCVFLDVSQAFDKVWHHGLLFKLKQFLHPSYYLLIKSYLTNRNFRVCYGSSVSSIAPINAGVPQGGILSPILYNIYASDQPTTPNTLTAEYADDKAIISINADPLIASRNLQNHLHLMEKWYTNWRVKVNQDKSFHTTFTLKQAPCPNVNLYGIHIPHSQTVKYLGLILDRRLTWAPHIKSKRLQLNNRLRTLSSLLHRNTHTNLNIKLIIYKALLKPIWTYGLQLWGSAKKSNIQKIQAFQNIALRKITNAPPFVSNLTLHNDLRITTVLDEAKCYYKRFHTKLPLHPNPLIKKLSTLSIPGNPPRRLKRSWCRDLLSNN</sequence>
<feature type="domain" description="Reverse transcriptase" evidence="1">
    <location>
        <begin position="484"/>
        <end position="750"/>
    </location>
</feature>
<accession>A0A2S2NPJ7</accession>
<reference evidence="2" key="1">
    <citation type="submission" date="2018-04" db="EMBL/GenBank/DDBJ databases">
        <title>Transcriptome of Schizaphis graminum biotype I.</title>
        <authorList>
            <person name="Scully E.D."/>
            <person name="Geib S.M."/>
            <person name="Palmer N.A."/>
            <person name="Koch K."/>
            <person name="Bradshaw J."/>
            <person name="Heng-Moss T."/>
            <person name="Sarath G."/>
        </authorList>
    </citation>
    <scope>NUCLEOTIDE SEQUENCE</scope>
</reference>
<keyword evidence="2" id="KW-0808">Transferase</keyword>
<dbReference type="PROSITE" id="PS50878">
    <property type="entry name" value="RT_POL"/>
    <property type="match status" value="1"/>
</dbReference>
<dbReference type="InterPro" id="IPR000477">
    <property type="entry name" value="RT_dom"/>
</dbReference>
<dbReference type="InterPro" id="IPR052560">
    <property type="entry name" value="RdDP_mobile_element"/>
</dbReference>
<gene>
    <name evidence="2" type="ORF">g.61506</name>
</gene>
<dbReference type="SUPFAM" id="SSF56219">
    <property type="entry name" value="DNase I-like"/>
    <property type="match status" value="1"/>
</dbReference>
<proteinExistence type="predicted"/>
<dbReference type="InterPro" id="IPR043502">
    <property type="entry name" value="DNA/RNA_pol_sf"/>
</dbReference>
<protein>
    <submittedName>
        <fullName evidence="2">Putative RNA-directed DNA polymerase</fullName>
    </submittedName>
</protein>
<keyword evidence="2" id="KW-0548">Nucleotidyltransferase</keyword>
<dbReference type="AlphaFoldDB" id="A0A2S2NPJ7"/>
<dbReference type="PANTHER" id="PTHR36688:SF2">
    <property type="entry name" value="ENDONUCLEASE_EXONUCLEASE_PHOSPHATASE DOMAIN-CONTAINING PROTEIN"/>
    <property type="match status" value="1"/>
</dbReference>
<name>A0A2S2NPJ7_SCHGA</name>